<keyword evidence="3 6" id="KW-0812">Transmembrane</keyword>
<evidence type="ECO:0000256" key="6">
    <source>
        <dbReference type="SAM" id="Phobius"/>
    </source>
</evidence>
<keyword evidence="5 6" id="KW-0472">Membrane</keyword>
<feature type="transmembrane region" description="Helical" evidence="6">
    <location>
        <begin position="119"/>
        <end position="136"/>
    </location>
</feature>
<evidence type="ECO:0000256" key="4">
    <source>
        <dbReference type="ARBA" id="ARBA00022989"/>
    </source>
</evidence>
<reference evidence="7 8" key="1">
    <citation type="submission" date="2016-10" db="EMBL/GenBank/DDBJ databases">
        <authorList>
            <person name="de Groot N.N."/>
        </authorList>
    </citation>
    <scope>NUCLEOTIDE SEQUENCE [LARGE SCALE GENOMIC DNA]</scope>
    <source>
        <strain evidence="7 8">S137</strain>
    </source>
</reference>
<keyword evidence="4 6" id="KW-1133">Transmembrane helix</keyword>
<keyword evidence="2" id="KW-1003">Cell membrane</keyword>
<dbReference type="Proteomes" id="UP000182412">
    <property type="component" value="Unassembled WGS sequence"/>
</dbReference>
<feature type="transmembrane region" description="Helical" evidence="6">
    <location>
        <begin position="48"/>
        <end position="68"/>
    </location>
</feature>
<protein>
    <submittedName>
        <fullName evidence="7">Hydrogenase-4 component E</fullName>
    </submittedName>
</protein>
<proteinExistence type="predicted"/>
<dbReference type="EMBL" id="FNJQ01000001">
    <property type="protein sequence ID" value="SDO74780.1"/>
    <property type="molecule type" value="Genomic_DNA"/>
</dbReference>
<gene>
    <name evidence="7" type="ORF">SAMN05216366_10110</name>
</gene>
<evidence type="ECO:0000256" key="3">
    <source>
        <dbReference type="ARBA" id="ARBA00022692"/>
    </source>
</evidence>
<sequence>MEYLVVLLLFVVFVQTRVMELRRSVLALMAQSVIVACACLLAGLNHGLMHALIPFALTLGVKVIFIPMAMLKLIKRITDDREIFSDINVNYSTVAAAAFLVFGYVLGNRFMLNPMEQDIFAATIMMIMTGLALMVMRKRAILQICGLITLENGIYLLGLIITEGLPLVVELGVFLDVLIAVVVLVILTNRMSLSFMTTDTTVMRKLKG</sequence>
<feature type="transmembrane region" description="Helical" evidence="6">
    <location>
        <begin position="141"/>
        <end position="161"/>
    </location>
</feature>
<comment type="subcellular location">
    <subcellularLocation>
        <location evidence="1">Cell membrane</location>
        <topology evidence="1">Multi-pass membrane protein</topology>
    </subcellularLocation>
</comment>
<evidence type="ECO:0000313" key="7">
    <source>
        <dbReference type="EMBL" id="SDO74780.1"/>
    </source>
</evidence>
<organism evidence="7 8">
    <name type="scientific">Selenomonas ruminantium</name>
    <dbReference type="NCBI Taxonomy" id="971"/>
    <lineage>
        <taxon>Bacteria</taxon>
        <taxon>Bacillati</taxon>
        <taxon>Bacillota</taxon>
        <taxon>Negativicutes</taxon>
        <taxon>Selenomonadales</taxon>
        <taxon>Selenomonadaceae</taxon>
        <taxon>Selenomonas</taxon>
    </lineage>
</organism>
<dbReference type="GO" id="GO:0005886">
    <property type="term" value="C:plasma membrane"/>
    <property type="evidence" value="ECO:0007669"/>
    <property type="project" value="UniProtKB-SubCell"/>
</dbReference>
<evidence type="ECO:0000256" key="5">
    <source>
        <dbReference type="ARBA" id="ARBA00023136"/>
    </source>
</evidence>
<dbReference type="AlphaFoldDB" id="A0A1H0M3R4"/>
<name>A0A1H0M3R4_SELRU</name>
<dbReference type="PANTHER" id="PTHR38601">
    <property type="entry name" value="HYDROGENASE-4 COMPONENT E"/>
    <property type="match status" value="1"/>
</dbReference>
<evidence type="ECO:0000313" key="8">
    <source>
        <dbReference type="Proteomes" id="UP000182412"/>
    </source>
</evidence>
<evidence type="ECO:0000256" key="1">
    <source>
        <dbReference type="ARBA" id="ARBA00004651"/>
    </source>
</evidence>
<dbReference type="InterPro" id="IPR038730">
    <property type="entry name" value="HyfE-like"/>
</dbReference>
<dbReference type="RefSeq" id="WP_074570481.1">
    <property type="nucleotide sequence ID" value="NZ_FNJQ01000001.1"/>
</dbReference>
<accession>A0A1H0M3R4</accession>
<evidence type="ECO:0000256" key="2">
    <source>
        <dbReference type="ARBA" id="ARBA00022475"/>
    </source>
</evidence>
<feature type="transmembrane region" description="Helical" evidence="6">
    <location>
        <begin position="89"/>
        <end position="107"/>
    </location>
</feature>
<dbReference type="PANTHER" id="PTHR38601:SF1">
    <property type="entry name" value="HYDROGENASE-4 COMPONENT E"/>
    <property type="match status" value="1"/>
</dbReference>
<dbReference type="OrthoDB" id="5298295at2"/>
<feature type="transmembrane region" description="Helical" evidence="6">
    <location>
        <begin position="167"/>
        <end position="187"/>
    </location>
</feature>